<comment type="cofactor">
    <cofactor evidence="1">
        <name>Zn(2+)</name>
        <dbReference type="ChEBI" id="CHEBI:29105"/>
    </cofactor>
</comment>
<dbReference type="OrthoDB" id="6475849at2759"/>
<evidence type="ECO:0000259" key="9">
    <source>
        <dbReference type="Pfam" id="PF01431"/>
    </source>
</evidence>
<comment type="similarity">
    <text evidence="2">Belongs to the peptidase M13 family.</text>
</comment>
<feature type="domain" description="Peptidase M13 C-terminal" evidence="9">
    <location>
        <begin position="462"/>
        <end position="667"/>
    </location>
</feature>
<evidence type="ECO:0000256" key="7">
    <source>
        <dbReference type="ARBA" id="ARBA00023049"/>
    </source>
</evidence>
<evidence type="ECO:0000313" key="13">
    <source>
        <dbReference type="Proteomes" id="UP000332933"/>
    </source>
</evidence>
<dbReference type="Gene3D" id="1.10.1380.10">
    <property type="entry name" value="Neutral endopeptidase , domain2"/>
    <property type="match status" value="1"/>
</dbReference>
<dbReference type="GO" id="GO:0016485">
    <property type="term" value="P:protein processing"/>
    <property type="evidence" value="ECO:0007669"/>
    <property type="project" value="TreeGrafter"/>
</dbReference>
<keyword evidence="5" id="KW-0378">Hydrolase</keyword>
<dbReference type="GO" id="GO:0005886">
    <property type="term" value="C:plasma membrane"/>
    <property type="evidence" value="ECO:0007669"/>
    <property type="project" value="TreeGrafter"/>
</dbReference>
<dbReference type="Pfam" id="PF01431">
    <property type="entry name" value="Peptidase_M13"/>
    <property type="match status" value="1"/>
</dbReference>
<reference evidence="12 13" key="1">
    <citation type="submission" date="2019-03" db="EMBL/GenBank/DDBJ databases">
        <authorList>
            <person name="Gaulin E."/>
            <person name="Dumas B."/>
        </authorList>
    </citation>
    <scope>NUCLEOTIDE SEQUENCE [LARGE SCALE GENOMIC DNA]</scope>
    <source>
        <strain evidence="12">CBS 568.67</strain>
    </source>
</reference>
<keyword evidence="6" id="KW-0862">Zinc</keyword>
<dbReference type="Gene3D" id="3.40.390.10">
    <property type="entry name" value="Collagenase (Catalytic Domain)"/>
    <property type="match status" value="1"/>
</dbReference>
<evidence type="ECO:0000256" key="5">
    <source>
        <dbReference type="ARBA" id="ARBA00022801"/>
    </source>
</evidence>
<dbReference type="Proteomes" id="UP000332933">
    <property type="component" value="Unassembled WGS sequence"/>
</dbReference>
<evidence type="ECO:0000256" key="4">
    <source>
        <dbReference type="ARBA" id="ARBA00022723"/>
    </source>
</evidence>
<accession>A0A485LN13</accession>
<dbReference type="PANTHER" id="PTHR11733">
    <property type="entry name" value="ZINC METALLOPROTEASE FAMILY M13 NEPRILYSIN-RELATED"/>
    <property type="match status" value="1"/>
</dbReference>
<proteinExistence type="inferred from homology"/>
<dbReference type="GO" id="GO:0046872">
    <property type="term" value="F:metal ion binding"/>
    <property type="evidence" value="ECO:0007669"/>
    <property type="project" value="UniProtKB-KW"/>
</dbReference>
<evidence type="ECO:0000256" key="8">
    <source>
        <dbReference type="SAM" id="SignalP"/>
    </source>
</evidence>
<dbReference type="SUPFAM" id="SSF55486">
    <property type="entry name" value="Metalloproteases ('zincins'), catalytic domain"/>
    <property type="match status" value="1"/>
</dbReference>
<sequence length="670" mass="73860">MVKVFSASLLAASALAGSITDLPADMLKVMDLTADPCQDFWQYSCGGWLKTAVLPPTKSHISYPDDMVADLTEAVIKKVLASNKPKLSEFHASCMDTATLATLGLTPLDKDLAVVRGANSTEGILRTVANLSSKGLNIIVQPDVMPDSKDATQNALWVYQPDMLLDQDYYSSPEKWAKIDAAYREYIATLFTLSGKSAADAKAAADAVVKFEFKYADAQLTKIELLEAEASPDNPMTFAEAYAKYPLSIGTQLVEHGFNVRGGCDSSSKVIVYDLTFFDRVEALLKGESIETLKTVVEFRLLNHYAPHLSADFVTANWKLFKNVLAGQQVQPARDAICQDAMDSTIGELLGKYYLEQVWPQTTADRADEMVVLLEAAFKAGLDTSDWLDKTTRDNAKTKLSKFLHLLGGPKNPKTYDSLVFDPKTYVANRNAAIQLDFKTKLAQFDKPLNKQLWDMTAQTINAYYSPNENKIVFPATQFQTPYFDGAYDAAQNFGAAGATIGHEITHGFDNSGRNFDGNGNKNQWWSDAVATAFDTKSKCIIDQYSAMEVYSEVTPGKLIGKIDGKLSLGETIADNGGLKSAYRAYKELIKTKPSKYTEETGDKMFFVAFGQSWCSKATDARLQMHLLNVHPPNKHRVVGAIQNTDAFARAFKCAANTPMNPAKKCYLWE</sequence>
<dbReference type="InterPro" id="IPR008753">
    <property type="entry name" value="Peptidase_M13_N"/>
</dbReference>
<dbReference type="InterPro" id="IPR018497">
    <property type="entry name" value="Peptidase_M13_C"/>
</dbReference>
<feature type="signal peptide" evidence="8">
    <location>
        <begin position="1"/>
        <end position="16"/>
    </location>
</feature>
<keyword evidence="13" id="KW-1185">Reference proteome</keyword>
<evidence type="ECO:0000256" key="2">
    <source>
        <dbReference type="ARBA" id="ARBA00007357"/>
    </source>
</evidence>
<dbReference type="CDD" id="cd08662">
    <property type="entry name" value="M13"/>
    <property type="match status" value="1"/>
</dbReference>
<dbReference type="InterPro" id="IPR042089">
    <property type="entry name" value="Peptidase_M13_dom_2"/>
</dbReference>
<dbReference type="InterPro" id="IPR000718">
    <property type="entry name" value="Peptidase_M13"/>
</dbReference>
<gene>
    <name evidence="12" type="primary">Aste57867_23491</name>
    <name evidence="11" type="ORF">As57867_023420</name>
    <name evidence="12" type="ORF">ASTE57867_23491</name>
</gene>
<evidence type="ECO:0000313" key="12">
    <source>
        <dbReference type="EMBL" id="VFU00136.1"/>
    </source>
</evidence>
<keyword evidence="7" id="KW-0482">Metalloprotease</keyword>
<dbReference type="PANTHER" id="PTHR11733:SF167">
    <property type="entry name" value="FI17812P1-RELATED"/>
    <property type="match status" value="1"/>
</dbReference>
<keyword evidence="4" id="KW-0479">Metal-binding</keyword>
<keyword evidence="8" id="KW-0732">Signal</keyword>
<evidence type="ECO:0000256" key="3">
    <source>
        <dbReference type="ARBA" id="ARBA00022670"/>
    </source>
</evidence>
<keyword evidence="3" id="KW-0645">Protease</keyword>
<reference evidence="11" key="2">
    <citation type="submission" date="2019-06" db="EMBL/GenBank/DDBJ databases">
        <title>Genomics analysis of Aphanomyces spp. identifies a new class of oomycete effector associated with host adaptation.</title>
        <authorList>
            <person name="Gaulin E."/>
        </authorList>
    </citation>
    <scope>NUCLEOTIDE SEQUENCE</scope>
    <source>
        <strain evidence="11">CBS 578.67</strain>
    </source>
</reference>
<protein>
    <submittedName>
        <fullName evidence="12">Aste57867_23491 protein</fullName>
    </submittedName>
</protein>
<dbReference type="EMBL" id="CAADRA010007301">
    <property type="protein sequence ID" value="VFU00136.1"/>
    <property type="molecule type" value="Genomic_DNA"/>
</dbReference>
<dbReference type="EMBL" id="VJMH01007275">
    <property type="protein sequence ID" value="KAF0684536.1"/>
    <property type="molecule type" value="Genomic_DNA"/>
</dbReference>
<dbReference type="PROSITE" id="PS51885">
    <property type="entry name" value="NEPRILYSIN"/>
    <property type="match status" value="1"/>
</dbReference>
<dbReference type="PRINTS" id="PR00786">
    <property type="entry name" value="NEPRILYSIN"/>
</dbReference>
<feature type="chain" id="PRO_5036116573" evidence="8">
    <location>
        <begin position="17"/>
        <end position="670"/>
    </location>
</feature>
<evidence type="ECO:0000256" key="6">
    <source>
        <dbReference type="ARBA" id="ARBA00022833"/>
    </source>
</evidence>
<evidence type="ECO:0000259" key="10">
    <source>
        <dbReference type="Pfam" id="PF05649"/>
    </source>
</evidence>
<dbReference type="AlphaFoldDB" id="A0A485LN13"/>
<name>A0A485LN13_9STRA</name>
<evidence type="ECO:0000313" key="11">
    <source>
        <dbReference type="EMBL" id="KAF0684536.1"/>
    </source>
</evidence>
<dbReference type="InterPro" id="IPR024079">
    <property type="entry name" value="MetalloPept_cat_dom_sf"/>
</dbReference>
<evidence type="ECO:0000256" key="1">
    <source>
        <dbReference type="ARBA" id="ARBA00001947"/>
    </source>
</evidence>
<dbReference type="GO" id="GO:0004222">
    <property type="term" value="F:metalloendopeptidase activity"/>
    <property type="evidence" value="ECO:0007669"/>
    <property type="project" value="InterPro"/>
</dbReference>
<organism evidence="12 13">
    <name type="scientific">Aphanomyces stellatus</name>
    <dbReference type="NCBI Taxonomy" id="120398"/>
    <lineage>
        <taxon>Eukaryota</taxon>
        <taxon>Sar</taxon>
        <taxon>Stramenopiles</taxon>
        <taxon>Oomycota</taxon>
        <taxon>Saprolegniomycetes</taxon>
        <taxon>Saprolegniales</taxon>
        <taxon>Verrucalvaceae</taxon>
        <taxon>Aphanomyces</taxon>
    </lineage>
</organism>
<dbReference type="Pfam" id="PF05649">
    <property type="entry name" value="Peptidase_M13_N"/>
    <property type="match status" value="1"/>
</dbReference>
<feature type="domain" description="Peptidase M13 N-terminal" evidence="10">
    <location>
        <begin position="36"/>
        <end position="408"/>
    </location>
</feature>